<feature type="region of interest" description="Disordered" evidence="1">
    <location>
        <begin position="1"/>
        <end position="21"/>
    </location>
</feature>
<dbReference type="AlphaFoldDB" id="C9SQC4"/>
<accession>C9SQC4</accession>
<keyword evidence="3" id="KW-1185">Reference proteome</keyword>
<dbReference type="GeneID" id="9527585"/>
<name>C9SQC4_VERA1</name>
<proteinExistence type="predicted"/>
<dbReference type="HOGENOM" id="CLU_2764957_0_0_1"/>
<dbReference type="STRING" id="526221.C9SQC4"/>
<dbReference type="EMBL" id="DS985222">
    <property type="protein sequence ID" value="EEY21049.1"/>
    <property type="molecule type" value="Genomic_DNA"/>
</dbReference>
<evidence type="ECO:0000313" key="2">
    <source>
        <dbReference type="EMBL" id="EEY21049.1"/>
    </source>
</evidence>
<dbReference type="KEGG" id="val:VDBG_07159"/>
<gene>
    <name evidence="2" type="ORF">VDBG_07159</name>
</gene>
<dbReference type="OrthoDB" id="3534988at2759"/>
<evidence type="ECO:0000313" key="3">
    <source>
        <dbReference type="Proteomes" id="UP000008698"/>
    </source>
</evidence>
<organism evidence="3">
    <name type="scientific">Verticillium alfalfae (strain VaMs.102 / ATCC MYA-4576 / FGSC 10136)</name>
    <name type="common">Verticillium wilt of alfalfa</name>
    <name type="synonym">Verticillium albo-atrum</name>
    <dbReference type="NCBI Taxonomy" id="526221"/>
    <lineage>
        <taxon>Eukaryota</taxon>
        <taxon>Fungi</taxon>
        <taxon>Dikarya</taxon>
        <taxon>Ascomycota</taxon>
        <taxon>Pezizomycotina</taxon>
        <taxon>Sordariomycetes</taxon>
        <taxon>Hypocreomycetidae</taxon>
        <taxon>Glomerellales</taxon>
        <taxon>Plectosphaerellaceae</taxon>
        <taxon>Verticillium</taxon>
    </lineage>
</organism>
<feature type="compositionally biased region" description="Low complexity" evidence="1">
    <location>
        <begin position="1"/>
        <end position="15"/>
    </location>
</feature>
<evidence type="ECO:0000256" key="1">
    <source>
        <dbReference type="SAM" id="MobiDB-lite"/>
    </source>
</evidence>
<sequence>MRCGSGTPRGRSSTSLHPTFRFDDAGYPVGGTRVPTPYFPSAGSLLMAVAMMAGGWDGSEGAHFPEAWTVAVEGFVPGL</sequence>
<reference evidence="3" key="1">
    <citation type="journal article" date="2011" name="PLoS Pathog.">
        <title>Comparative genomics yields insights into niche adaptation of plant vascular wilt pathogens.</title>
        <authorList>
            <person name="Klosterman S.J."/>
            <person name="Subbarao K.V."/>
            <person name="Kang S."/>
            <person name="Veronese P."/>
            <person name="Gold S.E."/>
            <person name="Thomma B.P.H.J."/>
            <person name="Chen Z."/>
            <person name="Henrissat B."/>
            <person name="Lee Y.-H."/>
            <person name="Park J."/>
            <person name="Garcia-Pedrajas M.D."/>
            <person name="Barbara D.J."/>
            <person name="Anchieta A."/>
            <person name="de Jonge R."/>
            <person name="Santhanam P."/>
            <person name="Maruthachalam K."/>
            <person name="Atallah Z."/>
            <person name="Amyotte S.G."/>
            <person name="Paz Z."/>
            <person name="Inderbitzin P."/>
            <person name="Hayes R.J."/>
            <person name="Heiman D.I."/>
            <person name="Young S."/>
            <person name="Zeng Q."/>
            <person name="Engels R."/>
            <person name="Galagan J."/>
            <person name="Cuomo C.A."/>
            <person name="Dobinson K.F."/>
            <person name="Ma L.-J."/>
        </authorList>
    </citation>
    <scope>NUCLEOTIDE SEQUENCE [LARGE SCALE GENOMIC DNA]</scope>
    <source>
        <strain evidence="3">VaMs.102 / ATCC MYA-4576 / FGSC 10136</strain>
    </source>
</reference>
<protein>
    <submittedName>
        <fullName evidence="2">Uncharacterized protein</fullName>
    </submittedName>
</protein>
<dbReference type="Proteomes" id="UP000008698">
    <property type="component" value="Unassembled WGS sequence"/>
</dbReference>
<dbReference type="RefSeq" id="XP_003002588.1">
    <property type="nucleotide sequence ID" value="XM_003002542.1"/>
</dbReference>